<protein>
    <submittedName>
        <fullName evidence="4">MGT family glycosyltransferase</fullName>
    </submittedName>
</protein>
<dbReference type="InterPro" id="IPR050426">
    <property type="entry name" value="Glycosyltransferase_28"/>
</dbReference>
<evidence type="ECO:0000313" key="5">
    <source>
        <dbReference type="Proteomes" id="UP000231092"/>
    </source>
</evidence>
<keyword evidence="3" id="KW-0328">Glycosyltransferase</keyword>
<keyword evidence="2 3" id="KW-0808">Transferase</keyword>
<dbReference type="PANTHER" id="PTHR48050:SF13">
    <property type="entry name" value="STEROL 3-BETA-GLUCOSYLTRANSFERASE UGT80A2"/>
    <property type="match status" value="1"/>
</dbReference>
<dbReference type="InterPro" id="IPR035595">
    <property type="entry name" value="UDP_glycos_trans_CS"/>
</dbReference>
<evidence type="ECO:0000256" key="1">
    <source>
        <dbReference type="ARBA" id="ARBA00009995"/>
    </source>
</evidence>
<dbReference type="Gene3D" id="3.40.50.2000">
    <property type="entry name" value="Glycogen Phosphorylase B"/>
    <property type="match status" value="2"/>
</dbReference>
<comment type="caution">
    <text evidence="4">The sequence shown here is derived from an EMBL/GenBank/DDBJ whole genome shotgun (WGS) entry which is preliminary data.</text>
</comment>
<dbReference type="Proteomes" id="UP000231092">
    <property type="component" value="Unassembled WGS sequence"/>
</dbReference>
<dbReference type="SUPFAM" id="SSF53756">
    <property type="entry name" value="UDP-Glycosyltransferase/glycogen phosphorylase"/>
    <property type="match status" value="1"/>
</dbReference>
<accession>A0A2M8Z5S2</accession>
<dbReference type="Pfam" id="PF00201">
    <property type="entry name" value="UDPGT"/>
    <property type="match status" value="1"/>
</dbReference>
<dbReference type="RefSeq" id="WP_157803152.1">
    <property type="nucleotide sequence ID" value="NZ_PGET01000001.1"/>
</dbReference>
<evidence type="ECO:0000256" key="2">
    <source>
        <dbReference type="ARBA" id="ARBA00022679"/>
    </source>
</evidence>
<dbReference type="NCBIfam" id="TIGR01426">
    <property type="entry name" value="MGT"/>
    <property type="match status" value="1"/>
</dbReference>
<dbReference type="InterPro" id="IPR002213">
    <property type="entry name" value="UDP_glucos_trans"/>
</dbReference>
<dbReference type="OrthoDB" id="6620093at2"/>
<dbReference type="AlphaFoldDB" id="A0A2M8Z5S2"/>
<dbReference type="FunFam" id="3.40.50.2000:FF:000072">
    <property type="entry name" value="Glycosyl transferase"/>
    <property type="match status" value="1"/>
</dbReference>
<comment type="similarity">
    <text evidence="1 3">Belongs to the UDP-glycosyltransferase family.</text>
</comment>
<name>A0A2M8Z5S2_9FIRM</name>
<dbReference type="CDD" id="cd03784">
    <property type="entry name" value="GT1_Gtf-like"/>
    <property type="match status" value="1"/>
</dbReference>
<dbReference type="PROSITE" id="PS00375">
    <property type="entry name" value="UDPGT"/>
    <property type="match status" value="1"/>
</dbReference>
<dbReference type="GO" id="GO:0016758">
    <property type="term" value="F:hexosyltransferase activity"/>
    <property type="evidence" value="ECO:0007669"/>
    <property type="project" value="InterPro"/>
</dbReference>
<reference evidence="4 5" key="1">
    <citation type="submission" date="2017-11" db="EMBL/GenBank/DDBJ databases">
        <title>Understudied soil microbes with underappreciated capabilities: Untangling the Clostridium saccharolyticum group.</title>
        <authorList>
            <person name="Leschine S."/>
        </authorList>
    </citation>
    <scope>NUCLEOTIDE SEQUENCE [LARGE SCALE GENOMIC DNA]</scope>
    <source>
        <strain evidence="4 5">18A</strain>
    </source>
</reference>
<evidence type="ECO:0000256" key="3">
    <source>
        <dbReference type="RuleBase" id="RU003718"/>
    </source>
</evidence>
<dbReference type="InterPro" id="IPR006326">
    <property type="entry name" value="UDPGT_MGT-like"/>
</dbReference>
<dbReference type="GO" id="GO:0008194">
    <property type="term" value="F:UDP-glycosyltransferase activity"/>
    <property type="evidence" value="ECO:0007669"/>
    <property type="project" value="InterPro"/>
</dbReference>
<organism evidence="4 5">
    <name type="scientific">[Clostridium] celerecrescens 18A</name>
    <dbReference type="NCBI Taxonomy" id="1286362"/>
    <lineage>
        <taxon>Bacteria</taxon>
        <taxon>Bacillati</taxon>
        <taxon>Bacillota</taxon>
        <taxon>Clostridia</taxon>
        <taxon>Lachnospirales</taxon>
        <taxon>Lachnospiraceae</taxon>
        <taxon>Lacrimispora</taxon>
    </lineage>
</organism>
<gene>
    <name evidence="4" type="ORF">H171_2303</name>
</gene>
<dbReference type="GO" id="GO:0017000">
    <property type="term" value="P:antibiotic biosynthetic process"/>
    <property type="evidence" value="ECO:0007669"/>
    <property type="project" value="UniProtKB-ARBA"/>
</dbReference>
<proteinExistence type="inferred from homology"/>
<dbReference type="PANTHER" id="PTHR48050">
    <property type="entry name" value="STEROL 3-BETA-GLUCOSYLTRANSFERASE"/>
    <property type="match status" value="1"/>
</dbReference>
<dbReference type="EMBL" id="PGET01000001">
    <property type="protein sequence ID" value="PJJ28781.1"/>
    <property type="molecule type" value="Genomic_DNA"/>
</dbReference>
<sequence length="381" mass="43525">MKLLFVNLPFSGHIFPTLGLVKELTKRNVEVTYLITLEWEERVRAAGAEFSSYENHKKLSVQMRNAYDAALKIADQFDLIIYEQYFFLGKHLAEKCNKPVVRIFTPLAANDKLMDMYLNAGGMFRIFRSDFICRKWTRKVANGIPLKTDSWLKEITHNPPELNLVYTIKEYQPYANEFPDEHYKFLGPSIYQRNQEPVISIENIKKPLIYISLGTVLNISEKFYKKCFSAFKNENVSVVMSVGNKVDLDNLGDIPDNFLVYPFVPQLDVLKKADVFITHGGFNSISEALYFGVPMVVIPAITDQPVNASRIVELNLGKRLNRKHITVALLNGTTISVLHDDKIRQNILDMQKKMRTAGGNKYGADLIINYAAKDAMGKWPV</sequence>
<evidence type="ECO:0000313" key="4">
    <source>
        <dbReference type="EMBL" id="PJJ28781.1"/>
    </source>
</evidence>